<dbReference type="SUPFAM" id="SSF53098">
    <property type="entry name" value="Ribonuclease H-like"/>
    <property type="match status" value="1"/>
</dbReference>
<dbReference type="InterPro" id="IPR036397">
    <property type="entry name" value="RNaseH_sf"/>
</dbReference>
<reference evidence="2" key="2">
    <citation type="submission" date="2018-05" db="EMBL/GenBank/DDBJ databases">
        <title>OmerRS3 (Oryza meridionalis Reference Sequence Version 3).</title>
        <authorList>
            <person name="Zhang J."/>
            <person name="Kudrna D."/>
            <person name="Lee S."/>
            <person name="Talag J."/>
            <person name="Welchert J."/>
            <person name="Wing R.A."/>
        </authorList>
    </citation>
    <scope>NUCLEOTIDE SEQUENCE [LARGE SCALE GENOMIC DNA]</scope>
    <source>
        <strain evidence="2">cv. OR44</strain>
    </source>
</reference>
<evidence type="ECO:0000259" key="1">
    <source>
        <dbReference type="Pfam" id="PF13456"/>
    </source>
</evidence>
<dbReference type="Gramene" id="OMERI09G01560.4">
    <property type="protein sequence ID" value="OMERI09G01560.4"/>
    <property type="gene ID" value="OMERI09G01560"/>
</dbReference>
<dbReference type="AlphaFoldDB" id="A0A0E0EPT2"/>
<dbReference type="GO" id="GO:0004523">
    <property type="term" value="F:RNA-DNA hybrid ribonuclease activity"/>
    <property type="evidence" value="ECO:0007669"/>
    <property type="project" value="InterPro"/>
</dbReference>
<feature type="domain" description="RNase H type-1" evidence="1">
    <location>
        <begin position="39"/>
        <end position="149"/>
    </location>
</feature>
<evidence type="ECO:0000313" key="2">
    <source>
        <dbReference type="EnsemblPlants" id="OMERI09G01560.4"/>
    </source>
</evidence>
<reference evidence="2" key="1">
    <citation type="submission" date="2015-04" db="UniProtKB">
        <authorList>
            <consortium name="EnsemblPlants"/>
        </authorList>
    </citation>
    <scope>IDENTIFICATION</scope>
</reference>
<dbReference type="EnsemblPlants" id="OMERI09G01560.4">
    <property type="protein sequence ID" value="OMERI09G01560.4"/>
    <property type="gene ID" value="OMERI09G01560"/>
</dbReference>
<dbReference type="HOGENOM" id="CLU_1443189_0_0_1"/>
<organism evidence="2">
    <name type="scientific">Oryza meridionalis</name>
    <dbReference type="NCBI Taxonomy" id="40149"/>
    <lineage>
        <taxon>Eukaryota</taxon>
        <taxon>Viridiplantae</taxon>
        <taxon>Streptophyta</taxon>
        <taxon>Embryophyta</taxon>
        <taxon>Tracheophyta</taxon>
        <taxon>Spermatophyta</taxon>
        <taxon>Magnoliopsida</taxon>
        <taxon>Liliopsida</taxon>
        <taxon>Poales</taxon>
        <taxon>Poaceae</taxon>
        <taxon>BOP clade</taxon>
        <taxon>Oryzoideae</taxon>
        <taxon>Oryzeae</taxon>
        <taxon>Oryzinae</taxon>
        <taxon>Oryza</taxon>
    </lineage>
</organism>
<dbReference type="InterPro" id="IPR012337">
    <property type="entry name" value="RNaseH-like_sf"/>
</dbReference>
<dbReference type="Gene3D" id="3.30.420.10">
    <property type="entry name" value="Ribonuclease H-like superfamily/Ribonuclease H"/>
    <property type="match status" value="1"/>
</dbReference>
<sequence length="188" mass="20954">MINSFSQVASQFDLQVIEYPMDNIRRADNIPDGIRYYVDAAWDNGRTGLGIFFHDPQNHSAIFIQASSNKAQSALQVELTTLYLALQIAMFLNFLGVTFLTENATIVDTAKKGDSWRNLIISSVPTHLIQVKWIPRELKKMADKLAKDAKSSSRRDLPILKEAVMQNVSKASSGLLLVISNMHSVSNA</sequence>
<keyword evidence="3" id="KW-1185">Reference proteome</keyword>
<dbReference type="CDD" id="cd06222">
    <property type="entry name" value="RNase_H_like"/>
    <property type="match status" value="1"/>
</dbReference>
<dbReference type="Pfam" id="PF13456">
    <property type="entry name" value="RVT_3"/>
    <property type="match status" value="1"/>
</dbReference>
<protein>
    <recommendedName>
        <fullName evidence="1">RNase H type-1 domain-containing protein</fullName>
    </recommendedName>
</protein>
<dbReference type="InterPro" id="IPR044730">
    <property type="entry name" value="RNase_H-like_dom_plant"/>
</dbReference>
<proteinExistence type="predicted"/>
<accession>A0A0E0EPT2</accession>
<name>A0A0E0EPT2_9ORYZ</name>
<dbReference type="Proteomes" id="UP000008021">
    <property type="component" value="Chromosome 9"/>
</dbReference>
<evidence type="ECO:0000313" key="3">
    <source>
        <dbReference type="Proteomes" id="UP000008021"/>
    </source>
</evidence>
<dbReference type="GO" id="GO:0003676">
    <property type="term" value="F:nucleic acid binding"/>
    <property type="evidence" value="ECO:0007669"/>
    <property type="project" value="InterPro"/>
</dbReference>
<dbReference type="InterPro" id="IPR002156">
    <property type="entry name" value="RNaseH_domain"/>
</dbReference>
<dbReference type="PANTHER" id="PTHR34146:SF3">
    <property type="entry name" value="POLYNUCLEOTIDYL TRANSFERASE, RIBONUCLEASE H-LIKE SUPERFAMILY PROTEIN"/>
    <property type="match status" value="1"/>
</dbReference>
<dbReference type="PANTHER" id="PTHR34146">
    <property type="entry name" value="POLYNUCLEOTIDYL TRANSFERASE, RIBONUCLEASE H-LIKE SUPERFAMILY PROTEIN-RELATED"/>
    <property type="match status" value="1"/>
</dbReference>